<dbReference type="RefSeq" id="WP_206707777.1">
    <property type="nucleotide sequence ID" value="NZ_CP059066.1"/>
</dbReference>
<keyword evidence="2" id="KW-1185">Reference proteome</keyword>
<dbReference type="EMBL" id="CP059066">
    <property type="protein sequence ID" value="QSQ10470.1"/>
    <property type="molecule type" value="Genomic_DNA"/>
</dbReference>
<gene>
    <name evidence="1" type="ORF">H0A61_02878</name>
</gene>
<name>A0A8A0RSG7_9FIRM</name>
<dbReference type="AlphaFoldDB" id="A0A8A0RSG7"/>
<dbReference type="KEGG" id="kme:H0A61_02878"/>
<accession>A0A8A0RSG7</accession>
<protein>
    <submittedName>
        <fullName evidence="1">Uncharacterized protein</fullName>
    </submittedName>
</protein>
<organism evidence="1 2">
    <name type="scientific">Koleobacter methoxysyntrophicus</name>
    <dbReference type="NCBI Taxonomy" id="2751313"/>
    <lineage>
        <taxon>Bacteria</taxon>
        <taxon>Bacillati</taxon>
        <taxon>Bacillota</taxon>
        <taxon>Clostridia</taxon>
        <taxon>Koleobacterales</taxon>
        <taxon>Koleobacteraceae</taxon>
        <taxon>Koleobacter</taxon>
    </lineage>
</organism>
<proteinExistence type="predicted"/>
<evidence type="ECO:0000313" key="1">
    <source>
        <dbReference type="EMBL" id="QSQ10470.1"/>
    </source>
</evidence>
<sequence>MIAPEVEKLWDYYYPIFLSISKIDIPWEEKWKILCRYLGPESDLSPAHKVVMVYLHYTVEEMYNDSQKNLPDQVRQRRQQVRARDFKVLAALDYAKNENETLLAGAEKEYKKFLILRNKYVKDHPELGLEPLPIPVFSAQDQKTTA</sequence>
<reference evidence="1" key="1">
    <citation type="submission" date="2020-07" db="EMBL/GenBank/DDBJ databases">
        <title>Koleobacter methoxysyntrophicus gen. nov., sp. nov., a novel anaerobic bacterium isolated from deep subsurface oil field and proposal of Koleobacterales ord. nov. in the phylum Firmicutes.</title>
        <authorList>
            <person name="Sakamoto S."/>
            <person name="Tamaki H."/>
        </authorList>
    </citation>
    <scope>NUCLEOTIDE SEQUENCE</scope>
    <source>
        <strain evidence="1">NRmbB1</strain>
    </source>
</reference>
<evidence type="ECO:0000313" key="2">
    <source>
        <dbReference type="Proteomes" id="UP000662904"/>
    </source>
</evidence>
<dbReference type="Proteomes" id="UP000662904">
    <property type="component" value="Chromosome"/>
</dbReference>